<protein>
    <submittedName>
        <fullName evidence="2">Uncharacterized protein</fullName>
    </submittedName>
</protein>
<feature type="region of interest" description="Disordered" evidence="1">
    <location>
        <begin position="1"/>
        <end position="46"/>
    </location>
</feature>
<organism evidence="2 3">
    <name type="scientific">Cyphomyrmex costatus</name>
    <dbReference type="NCBI Taxonomy" id="456900"/>
    <lineage>
        <taxon>Eukaryota</taxon>
        <taxon>Metazoa</taxon>
        <taxon>Ecdysozoa</taxon>
        <taxon>Arthropoda</taxon>
        <taxon>Hexapoda</taxon>
        <taxon>Insecta</taxon>
        <taxon>Pterygota</taxon>
        <taxon>Neoptera</taxon>
        <taxon>Endopterygota</taxon>
        <taxon>Hymenoptera</taxon>
        <taxon>Apocrita</taxon>
        <taxon>Aculeata</taxon>
        <taxon>Formicoidea</taxon>
        <taxon>Formicidae</taxon>
        <taxon>Myrmicinae</taxon>
        <taxon>Cyphomyrmex</taxon>
    </lineage>
</organism>
<feature type="compositionally biased region" description="Basic residues" evidence="1">
    <location>
        <begin position="1"/>
        <end position="13"/>
    </location>
</feature>
<evidence type="ECO:0000313" key="3">
    <source>
        <dbReference type="Proteomes" id="UP000078542"/>
    </source>
</evidence>
<reference evidence="2 3" key="1">
    <citation type="submission" date="2016-03" db="EMBL/GenBank/DDBJ databases">
        <title>Cyphomyrmex costatus WGS genome.</title>
        <authorList>
            <person name="Nygaard S."/>
            <person name="Hu H."/>
            <person name="Boomsma J."/>
            <person name="Zhang G."/>
        </authorList>
    </citation>
    <scope>NUCLEOTIDE SEQUENCE [LARGE SCALE GENOMIC DNA]</scope>
    <source>
        <strain evidence="2">MS0001</strain>
        <tissue evidence="2">Whole body</tissue>
    </source>
</reference>
<feature type="compositionally biased region" description="Basic and acidic residues" evidence="1">
    <location>
        <begin position="27"/>
        <end position="46"/>
    </location>
</feature>
<dbReference type="STRING" id="456900.A0A195C4C2"/>
<keyword evidence="3" id="KW-1185">Reference proteome</keyword>
<dbReference type="EMBL" id="KQ978292">
    <property type="protein sequence ID" value="KYM95465.1"/>
    <property type="molecule type" value="Genomic_DNA"/>
</dbReference>
<feature type="compositionally biased region" description="Basic and acidic residues" evidence="1">
    <location>
        <begin position="211"/>
        <end position="222"/>
    </location>
</feature>
<accession>A0A195C4C2</accession>
<gene>
    <name evidence="2" type="ORF">ALC62_13893</name>
</gene>
<dbReference type="Proteomes" id="UP000078542">
    <property type="component" value="Unassembled WGS sequence"/>
</dbReference>
<proteinExistence type="predicted"/>
<dbReference type="AlphaFoldDB" id="A0A195C4C2"/>
<evidence type="ECO:0000256" key="1">
    <source>
        <dbReference type="SAM" id="MobiDB-lite"/>
    </source>
</evidence>
<feature type="region of interest" description="Disordered" evidence="1">
    <location>
        <begin position="189"/>
        <end position="222"/>
    </location>
</feature>
<evidence type="ECO:0000313" key="2">
    <source>
        <dbReference type="EMBL" id="KYM95465.1"/>
    </source>
</evidence>
<name>A0A195C4C2_9HYME</name>
<sequence length="222" mass="25802">MGHVHSRNRLPRAGRKESLTSLPFRISGREKGRKRETDEEEGSEWREKSNVCCRHANSCWTATWKGLVGSSDLTARNLCEIKSADTNAIARHIEGVYAKRPSFSRQNIQTLYQKQAYKKHNYGEDIRVSQLRERGTAYKYSNKNHSVISSGLTRRGFVNQNFTTTAGETQKEYTRCSWIGQRRMVYAPTASRETRSERRKRNHGAQIATNRWERQREEQMTT</sequence>